<proteinExistence type="predicted"/>
<dbReference type="AlphaFoldDB" id="A0A7S9RFW5"/>
<keyword evidence="1" id="KW-1133">Transmembrane helix</keyword>
<sequence>MSSNYFTIVHIIVLFAIALLSILFLVLSLRAERKLFLSLLFTNILVSTTLAIFLMLVLDKYTKKGIVEGVKSERVLRNESIVFRGQVRNVGKFTISKCTLTIKLINQPLNKNDLGGEALFKPSGISFFSWIFGGDEDERPNTVAYKFDVAQNLPKQKVVPFTVTMPYPPYFKNGMNITKLSCY</sequence>
<organism evidence="2 3">
    <name type="scientific">Campylobacter concisus</name>
    <dbReference type="NCBI Taxonomy" id="199"/>
    <lineage>
        <taxon>Bacteria</taxon>
        <taxon>Pseudomonadati</taxon>
        <taxon>Campylobacterota</taxon>
        <taxon>Epsilonproteobacteria</taxon>
        <taxon>Campylobacterales</taxon>
        <taxon>Campylobacteraceae</taxon>
        <taxon>Campylobacter</taxon>
    </lineage>
</organism>
<keyword evidence="1" id="KW-0812">Transmembrane</keyword>
<protein>
    <submittedName>
        <fullName evidence="2">DUF2393 family protein</fullName>
    </submittedName>
</protein>
<dbReference type="EMBL" id="CP060707">
    <property type="protein sequence ID" value="QPH90974.1"/>
    <property type="molecule type" value="Genomic_DNA"/>
</dbReference>
<evidence type="ECO:0000256" key="1">
    <source>
        <dbReference type="SAM" id="Phobius"/>
    </source>
</evidence>
<reference evidence="2 3" key="1">
    <citation type="journal article" date="2018" name="Emerg. Microbes Infect.">
        <title>Genomic analysis of oral Campylobacter concisus strains identified a potential bacterial molecular marker associated with active Crohn's disease.</title>
        <authorList>
            <person name="Liu F."/>
            <person name="Ma R."/>
            <person name="Tay C.Y.A."/>
            <person name="Octavia S."/>
            <person name="Lan R."/>
            <person name="Chung H.K.L."/>
            <person name="Riordan S.M."/>
            <person name="Grimm M.C."/>
            <person name="Leong R.W."/>
            <person name="Tanaka M.M."/>
            <person name="Connor S."/>
            <person name="Zhang L."/>
        </authorList>
    </citation>
    <scope>NUCLEOTIDE SEQUENCE [LARGE SCALE GENOMIC DNA]</scope>
    <source>
        <strain evidence="2 3">P1CDO2</strain>
    </source>
</reference>
<keyword evidence="1" id="KW-0472">Membrane</keyword>
<accession>A0A7S9RFW5</accession>
<dbReference type="RefSeq" id="WP_107914845.1">
    <property type="nucleotide sequence ID" value="NZ_CP060707.1"/>
</dbReference>
<dbReference type="Proteomes" id="UP000594508">
    <property type="component" value="Chromosome"/>
</dbReference>
<evidence type="ECO:0000313" key="2">
    <source>
        <dbReference type="EMBL" id="QPH90974.1"/>
    </source>
</evidence>
<feature type="transmembrane region" description="Helical" evidence="1">
    <location>
        <begin position="7"/>
        <end position="29"/>
    </location>
</feature>
<gene>
    <name evidence="2" type="ORF">CVT00_08715</name>
</gene>
<dbReference type="InterPro" id="IPR013417">
    <property type="entry name" value="CHP02588"/>
</dbReference>
<name>A0A7S9RFW5_9BACT</name>
<feature type="transmembrane region" description="Helical" evidence="1">
    <location>
        <begin position="35"/>
        <end position="58"/>
    </location>
</feature>
<dbReference type="Pfam" id="PF09624">
    <property type="entry name" value="DUF2393"/>
    <property type="match status" value="1"/>
</dbReference>
<evidence type="ECO:0000313" key="3">
    <source>
        <dbReference type="Proteomes" id="UP000594508"/>
    </source>
</evidence>